<sequence>MVQILRLLPLVGFVSAAMAACPMAELTRRGNVPADIAARYHAGLGLGDLSADKRGEAPVERAQAPPGSHNDQPPLLDPLSGILSPLGLGGLTPRSDSLPEHLEMQRRHILERLNERDEDVDIDARVLTPKAQKRHFEERGLIGGLLKPLQGLLAHLDIPAPYETGLKAIPGNDPDHQYKAPDSTETRGTCPTLNSKPWVRTCWLASEEGRSDELQQRVYIDRSGITTFAEAANAIQEAYSISFDLAVGLSALGLLAGGDIITGKYSLGGQDPRVPNTLGPALGINRHGLFELDGSISRSDAGFGDNHSFNQTKWDALVDDTKKYGGGLFNIEAFKRNAATQIEASRNTNPTYTNGPNFFVNYATRALTARPLPNGTAPNTPDYANVAPFFLEEKFPENWFRIPNAYSLVDLLGDVASLLLFKPQPLGETHNGRFVPLEVNVPTLPEDVACFAFAALVDVAPGQVSGGIQVLNAIKDQLFAPLFKSVKCDIDEFSKRQQGGSGINGGRRSVTSYSREA</sequence>
<dbReference type="InterPro" id="IPR000028">
    <property type="entry name" value="Chloroperoxidase"/>
</dbReference>
<protein>
    <submittedName>
        <fullName evidence="11">Chloroperoxidase</fullName>
    </submittedName>
</protein>
<evidence type="ECO:0000256" key="8">
    <source>
        <dbReference type="SAM" id="MobiDB-lite"/>
    </source>
</evidence>
<keyword evidence="4" id="KW-0479">Metal-binding</keyword>
<dbReference type="EMBL" id="CCYA01000192">
    <property type="protein sequence ID" value="CEH12899.1"/>
    <property type="molecule type" value="Genomic_DNA"/>
</dbReference>
<keyword evidence="3" id="KW-0349">Heme</keyword>
<evidence type="ECO:0000256" key="4">
    <source>
        <dbReference type="ARBA" id="ARBA00022723"/>
    </source>
</evidence>
<feature type="region of interest" description="Disordered" evidence="8">
    <location>
        <begin position="55"/>
        <end position="79"/>
    </location>
</feature>
<feature type="signal peptide" evidence="9">
    <location>
        <begin position="1"/>
        <end position="19"/>
    </location>
</feature>
<keyword evidence="5" id="KW-0560">Oxidoreductase</keyword>
<organism evidence="11 12">
    <name type="scientific">Ceraceosorus bombacis</name>
    <dbReference type="NCBI Taxonomy" id="401625"/>
    <lineage>
        <taxon>Eukaryota</taxon>
        <taxon>Fungi</taxon>
        <taxon>Dikarya</taxon>
        <taxon>Basidiomycota</taxon>
        <taxon>Ustilaginomycotina</taxon>
        <taxon>Exobasidiomycetes</taxon>
        <taxon>Ceraceosorales</taxon>
        <taxon>Ceraceosoraceae</taxon>
        <taxon>Ceraceosorus</taxon>
    </lineage>
</organism>
<dbReference type="Pfam" id="PF01328">
    <property type="entry name" value="Peroxidase_2"/>
    <property type="match status" value="1"/>
</dbReference>
<dbReference type="GO" id="GO:0046872">
    <property type="term" value="F:metal ion binding"/>
    <property type="evidence" value="ECO:0007669"/>
    <property type="project" value="UniProtKB-KW"/>
</dbReference>
<feature type="domain" description="Heme haloperoxidase family profile" evidence="10">
    <location>
        <begin position="174"/>
        <end position="413"/>
    </location>
</feature>
<feature type="chain" id="PRO_5006059343" evidence="9">
    <location>
        <begin position="20"/>
        <end position="517"/>
    </location>
</feature>
<comment type="cofactor">
    <cofactor evidence="1">
        <name>heme b</name>
        <dbReference type="ChEBI" id="CHEBI:60344"/>
    </cofactor>
</comment>
<evidence type="ECO:0000256" key="1">
    <source>
        <dbReference type="ARBA" id="ARBA00001970"/>
    </source>
</evidence>
<comment type="similarity">
    <text evidence="7">Belongs to the chloroperoxidase family.</text>
</comment>
<dbReference type="InterPro" id="IPR036851">
    <property type="entry name" value="Chloroperoxidase-like_sf"/>
</dbReference>
<dbReference type="PANTHER" id="PTHR33577">
    <property type="entry name" value="STERIGMATOCYSTIN BIOSYNTHESIS PEROXIDASE STCC-RELATED"/>
    <property type="match status" value="1"/>
</dbReference>
<evidence type="ECO:0000256" key="7">
    <source>
        <dbReference type="ARBA" id="ARBA00025795"/>
    </source>
</evidence>
<dbReference type="PROSITE" id="PS51405">
    <property type="entry name" value="HEME_HALOPEROXIDASE"/>
    <property type="match status" value="1"/>
</dbReference>
<name>A0A0P1BB37_9BASI</name>
<evidence type="ECO:0000256" key="6">
    <source>
        <dbReference type="ARBA" id="ARBA00023004"/>
    </source>
</evidence>
<evidence type="ECO:0000256" key="2">
    <source>
        <dbReference type="ARBA" id="ARBA00022559"/>
    </source>
</evidence>
<proteinExistence type="inferred from homology"/>
<keyword evidence="6" id="KW-0408">Iron</keyword>
<evidence type="ECO:0000256" key="5">
    <source>
        <dbReference type="ARBA" id="ARBA00023002"/>
    </source>
</evidence>
<evidence type="ECO:0000256" key="9">
    <source>
        <dbReference type="SAM" id="SignalP"/>
    </source>
</evidence>
<feature type="region of interest" description="Disordered" evidence="8">
    <location>
        <begin position="496"/>
        <end position="517"/>
    </location>
</feature>
<evidence type="ECO:0000313" key="12">
    <source>
        <dbReference type="Proteomes" id="UP000054845"/>
    </source>
</evidence>
<dbReference type="Gene3D" id="1.10.489.10">
    <property type="entry name" value="Chloroperoxidase-like"/>
    <property type="match status" value="1"/>
</dbReference>
<dbReference type="AlphaFoldDB" id="A0A0P1BB37"/>
<keyword evidence="12" id="KW-1185">Reference proteome</keyword>
<dbReference type="Proteomes" id="UP000054845">
    <property type="component" value="Unassembled WGS sequence"/>
</dbReference>
<evidence type="ECO:0000313" key="11">
    <source>
        <dbReference type="EMBL" id="CEH12899.1"/>
    </source>
</evidence>
<keyword evidence="9" id="KW-0732">Signal</keyword>
<dbReference type="OrthoDB" id="2542103at2759"/>
<accession>A0A0P1BB37</accession>
<keyword evidence="2 11" id="KW-0575">Peroxidase</keyword>
<evidence type="ECO:0000259" key="10">
    <source>
        <dbReference type="PROSITE" id="PS51405"/>
    </source>
</evidence>
<dbReference type="SUPFAM" id="SSF47571">
    <property type="entry name" value="Cloroperoxidase"/>
    <property type="match status" value="1"/>
</dbReference>
<dbReference type="PROSITE" id="PS51257">
    <property type="entry name" value="PROKAR_LIPOPROTEIN"/>
    <property type="match status" value="1"/>
</dbReference>
<reference evidence="11 12" key="1">
    <citation type="submission" date="2014-09" db="EMBL/GenBank/DDBJ databases">
        <authorList>
            <person name="Magalhaes I.L.F."/>
            <person name="Oliveira U."/>
            <person name="Santos F.R."/>
            <person name="Vidigal T.H.D.A."/>
            <person name="Brescovit A.D."/>
            <person name="Santos A.J."/>
        </authorList>
    </citation>
    <scope>NUCLEOTIDE SEQUENCE [LARGE SCALE GENOMIC DNA]</scope>
</reference>
<dbReference type="PANTHER" id="PTHR33577:SF16">
    <property type="entry name" value="HEME HALOPEROXIDASE FAMILY PROFILE DOMAIN-CONTAINING PROTEIN"/>
    <property type="match status" value="1"/>
</dbReference>
<evidence type="ECO:0000256" key="3">
    <source>
        <dbReference type="ARBA" id="ARBA00022617"/>
    </source>
</evidence>
<dbReference type="GO" id="GO:0004601">
    <property type="term" value="F:peroxidase activity"/>
    <property type="evidence" value="ECO:0007669"/>
    <property type="project" value="UniProtKB-KW"/>
</dbReference>